<comment type="similarity">
    <text evidence="8">Belongs to the FtsQ/DivIB family. DivIB subfamily.</text>
</comment>
<dbReference type="InterPro" id="IPR050487">
    <property type="entry name" value="FtsQ_DivIB"/>
</dbReference>
<name>A0A429Y2H3_9BACI</name>
<sequence length="259" mass="29620">MEKGKVLSLEDRIPKIKEHRRRKANRRLIFLISLFFLLIMLVIYFQSPLSHINEIKVEGNESVPDKIIIKNSGLKKGNNIWKLDKKEAVKNIEELQEIKNAKIKLGFPNTVYLQVKEFKTIAYVSTGTEFHPILENGLIVVNNHEGGVPVSAPILSSFKEDGVLEHMAKELKELPPEIINVISEIYYTPKKTDKYHITLFMNDGFEVSATILSFSEKMVHYPSFVSQLDPKIKGVIDLEVGSFFKAYETKESNNKNEGE</sequence>
<dbReference type="InterPro" id="IPR013685">
    <property type="entry name" value="POTRA_FtsQ_type"/>
</dbReference>
<evidence type="ECO:0000256" key="3">
    <source>
        <dbReference type="ARBA" id="ARBA00022618"/>
    </source>
</evidence>
<proteinExistence type="inferred from homology"/>
<evidence type="ECO:0000256" key="1">
    <source>
        <dbReference type="ARBA" id="ARBA00004370"/>
    </source>
</evidence>
<feature type="domain" description="POTRA" evidence="9">
    <location>
        <begin position="50"/>
        <end position="118"/>
    </location>
</feature>
<dbReference type="Proteomes" id="UP000287156">
    <property type="component" value="Unassembled WGS sequence"/>
</dbReference>
<accession>A0A429Y2H3</accession>
<dbReference type="Gene3D" id="3.10.20.310">
    <property type="entry name" value="membrane protein fhac"/>
    <property type="match status" value="1"/>
</dbReference>
<keyword evidence="7 8" id="KW-0131">Cell cycle</keyword>
<dbReference type="Gene3D" id="3.40.50.10960">
    <property type="match status" value="1"/>
</dbReference>
<keyword evidence="2 8" id="KW-1003">Cell membrane</keyword>
<dbReference type="HAMAP" id="MF_00912">
    <property type="entry name" value="DivIB"/>
    <property type="match status" value="1"/>
</dbReference>
<evidence type="ECO:0000256" key="5">
    <source>
        <dbReference type="ARBA" id="ARBA00022989"/>
    </source>
</evidence>
<dbReference type="OrthoDB" id="1819027at2"/>
<evidence type="ECO:0000256" key="6">
    <source>
        <dbReference type="ARBA" id="ARBA00023136"/>
    </source>
</evidence>
<keyword evidence="4 8" id="KW-0812">Transmembrane</keyword>
<keyword evidence="11" id="KW-1185">Reference proteome</keyword>
<comment type="caution">
    <text evidence="10">The sequence shown here is derived from an EMBL/GenBank/DDBJ whole genome shotgun (WGS) entry which is preliminary data.</text>
</comment>
<dbReference type="AlphaFoldDB" id="A0A429Y2H3"/>
<evidence type="ECO:0000256" key="8">
    <source>
        <dbReference type="HAMAP-Rule" id="MF_00912"/>
    </source>
</evidence>
<dbReference type="GO" id="GO:0005886">
    <property type="term" value="C:plasma membrane"/>
    <property type="evidence" value="ECO:0007669"/>
    <property type="project" value="UniProtKB-SubCell"/>
</dbReference>
<comment type="subcellular location">
    <subcellularLocation>
        <location evidence="8">Cell membrane</location>
        <topology evidence="8">Single-pass type II membrane protein</topology>
    </subcellularLocation>
    <subcellularLocation>
        <location evidence="1">Membrane</location>
    </subcellularLocation>
    <text evidence="8">Localizes to the division septum.</text>
</comment>
<dbReference type="GO" id="GO:0043093">
    <property type="term" value="P:FtsZ-dependent cytokinesis"/>
    <property type="evidence" value="ECO:0007669"/>
    <property type="project" value="UniProtKB-UniRule"/>
</dbReference>
<dbReference type="InterPro" id="IPR005548">
    <property type="entry name" value="Cell_div_FtsQ/DivIB_C"/>
</dbReference>
<dbReference type="Pfam" id="PF03799">
    <property type="entry name" value="FtsQ_DivIB_C"/>
    <property type="match status" value="1"/>
</dbReference>
<evidence type="ECO:0000256" key="7">
    <source>
        <dbReference type="ARBA" id="ARBA00023306"/>
    </source>
</evidence>
<organism evidence="10 11">
    <name type="scientific">Siminovitchia acidinfaciens</name>
    <dbReference type="NCBI Taxonomy" id="2321395"/>
    <lineage>
        <taxon>Bacteria</taxon>
        <taxon>Bacillati</taxon>
        <taxon>Bacillota</taxon>
        <taxon>Bacilli</taxon>
        <taxon>Bacillales</taxon>
        <taxon>Bacillaceae</taxon>
        <taxon>Siminovitchia</taxon>
    </lineage>
</organism>
<dbReference type="PANTHER" id="PTHR37820:SF1">
    <property type="entry name" value="CELL DIVISION PROTEIN FTSQ"/>
    <property type="match status" value="1"/>
</dbReference>
<gene>
    <name evidence="8" type="primary">divIB</name>
    <name evidence="10" type="ORF">D4T97_009200</name>
</gene>
<evidence type="ECO:0000259" key="9">
    <source>
        <dbReference type="PROSITE" id="PS51779"/>
    </source>
</evidence>
<feature type="transmembrane region" description="Helical" evidence="8">
    <location>
        <begin position="28"/>
        <end position="45"/>
    </location>
</feature>
<dbReference type="InterPro" id="IPR034746">
    <property type="entry name" value="POTRA"/>
</dbReference>
<protein>
    <recommendedName>
        <fullName evidence="8">Cell division protein DivIB</fullName>
    </recommendedName>
</protein>
<evidence type="ECO:0000256" key="4">
    <source>
        <dbReference type="ARBA" id="ARBA00022692"/>
    </source>
</evidence>
<reference evidence="10" key="1">
    <citation type="submission" date="2018-12" db="EMBL/GenBank/DDBJ databases">
        <authorList>
            <person name="Sun L."/>
            <person name="Chen Z."/>
        </authorList>
    </citation>
    <scope>NUCLEOTIDE SEQUENCE [LARGE SCALE GENOMIC DNA]</scope>
    <source>
        <strain evidence="10">3-2-2</strain>
    </source>
</reference>
<dbReference type="PANTHER" id="PTHR37820">
    <property type="entry name" value="CELL DIVISION PROTEIN DIVIB"/>
    <property type="match status" value="1"/>
</dbReference>
<evidence type="ECO:0000313" key="11">
    <source>
        <dbReference type="Proteomes" id="UP000287156"/>
    </source>
</evidence>
<keyword evidence="6 8" id="KW-0472">Membrane</keyword>
<dbReference type="EMBL" id="QYTV02000003">
    <property type="protein sequence ID" value="RST75408.1"/>
    <property type="molecule type" value="Genomic_DNA"/>
</dbReference>
<keyword evidence="3 8" id="KW-0132">Cell division</keyword>
<evidence type="ECO:0000256" key="2">
    <source>
        <dbReference type="ARBA" id="ARBA00022475"/>
    </source>
</evidence>
<dbReference type="GO" id="GO:0032153">
    <property type="term" value="C:cell division site"/>
    <property type="evidence" value="ECO:0007669"/>
    <property type="project" value="UniProtKB-UniRule"/>
</dbReference>
<keyword evidence="5 8" id="KW-1133">Transmembrane helix</keyword>
<evidence type="ECO:0000313" key="10">
    <source>
        <dbReference type="EMBL" id="RST75408.1"/>
    </source>
</evidence>
<dbReference type="Pfam" id="PF08478">
    <property type="entry name" value="POTRA_1"/>
    <property type="match status" value="1"/>
</dbReference>
<dbReference type="InterPro" id="IPR026580">
    <property type="entry name" value="DivIB"/>
</dbReference>
<dbReference type="PROSITE" id="PS51779">
    <property type="entry name" value="POTRA"/>
    <property type="match status" value="1"/>
</dbReference>
<comment type="function">
    <text evidence="8">Cell division protein that may be involved in stabilizing or promoting the assembly of the division complex.</text>
</comment>